<dbReference type="Gene3D" id="3.10.180.10">
    <property type="entry name" value="2,3-Dihydroxybiphenyl 1,2-Dioxygenase, domain 1"/>
    <property type="match status" value="1"/>
</dbReference>
<reference evidence="2" key="1">
    <citation type="journal article" date="2020" name="mSystems">
        <title>Genome- and Community-Level Interaction Insights into Carbon Utilization and Element Cycling Functions of Hydrothermarchaeota in Hydrothermal Sediment.</title>
        <authorList>
            <person name="Zhou Z."/>
            <person name="Liu Y."/>
            <person name="Xu W."/>
            <person name="Pan J."/>
            <person name="Luo Z.H."/>
            <person name="Li M."/>
        </authorList>
    </citation>
    <scope>NUCLEOTIDE SEQUENCE [LARGE SCALE GENOMIC DNA]</scope>
    <source>
        <strain evidence="2">SpSt-143</strain>
    </source>
</reference>
<evidence type="ECO:0000259" key="1">
    <source>
        <dbReference type="PROSITE" id="PS51819"/>
    </source>
</evidence>
<dbReference type="SUPFAM" id="SSF54593">
    <property type="entry name" value="Glyoxalase/Bleomycin resistance protein/Dihydroxybiphenyl dioxygenase"/>
    <property type="match status" value="1"/>
</dbReference>
<dbReference type="EMBL" id="DSGB01000007">
    <property type="protein sequence ID" value="HER97283.1"/>
    <property type="molecule type" value="Genomic_DNA"/>
</dbReference>
<name>A0A7V2F7U7_RHOMR</name>
<dbReference type="AlphaFoldDB" id="A0A7V2F7U7"/>
<dbReference type="PROSITE" id="PS51819">
    <property type="entry name" value="VOC"/>
    <property type="match status" value="1"/>
</dbReference>
<protein>
    <submittedName>
        <fullName evidence="2">VOC family protein</fullName>
    </submittedName>
</protein>
<organism evidence="2">
    <name type="scientific">Rhodothermus marinus</name>
    <name type="common">Rhodothermus obamensis</name>
    <dbReference type="NCBI Taxonomy" id="29549"/>
    <lineage>
        <taxon>Bacteria</taxon>
        <taxon>Pseudomonadati</taxon>
        <taxon>Rhodothermota</taxon>
        <taxon>Rhodothermia</taxon>
        <taxon>Rhodothermales</taxon>
        <taxon>Rhodothermaceae</taxon>
        <taxon>Rhodothermus</taxon>
    </lineage>
</organism>
<dbReference type="InterPro" id="IPR004360">
    <property type="entry name" value="Glyas_Fos-R_dOase_dom"/>
</dbReference>
<accession>A0A7V2F7U7</accession>
<dbReference type="Pfam" id="PF00903">
    <property type="entry name" value="Glyoxalase"/>
    <property type="match status" value="1"/>
</dbReference>
<dbReference type="InterPro" id="IPR050383">
    <property type="entry name" value="GlyoxalaseI/FosfomycinResist"/>
</dbReference>
<gene>
    <name evidence="2" type="ORF">ENO59_12395</name>
</gene>
<proteinExistence type="predicted"/>
<dbReference type="InterPro" id="IPR029068">
    <property type="entry name" value="Glyas_Bleomycin-R_OHBP_Dase"/>
</dbReference>
<evidence type="ECO:0000313" key="2">
    <source>
        <dbReference type="EMBL" id="HER97283.1"/>
    </source>
</evidence>
<dbReference type="PANTHER" id="PTHR21366:SF14">
    <property type="entry name" value="GLYOXALASE DOMAIN-CONTAINING PROTEIN 5"/>
    <property type="match status" value="1"/>
</dbReference>
<sequence>MQPTRSPDARPAIDEVLSIRLDHAAIMTTQLEAAIDFYVRFLGLQLHCIEEDPIRRGRRRALLTDVHDREVLELIEMPELAHPTIPGRGGLHHLGFRLPRADWQALRARLDAAGYPYQEMQQRLFVRDADGLVLEIEPLP</sequence>
<dbReference type="InterPro" id="IPR037523">
    <property type="entry name" value="VOC_core"/>
</dbReference>
<comment type="caution">
    <text evidence="2">The sequence shown here is derived from an EMBL/GenBank/DDBJ whole genome shotgun (WGS) entry which is preliminary data.</text>
</comment>
<dbReference type="PANTHER" id="PTHR21366">
    <property type="entry name" value="GLYOXALASE FAMILY PROTEIN"/>
    <property type="match status" value="1"/>
</dbReference>
<feature type="domain" description="VOC" evidence="1">
    <location>
        <begin position="20"/>
        <end position="140"/>
    </location>
</feature>